<evidence type="ECO:0000313" key="1">
    <source>
        <dbReference type="EMBL" id="OWW18416.1"/>
    </source>
</evidence>
<name>A0A254T6Z8_9BURK</name>
<dbReference type="EMBL" id="LSTO01000001">
    <property type="protein sequence ID" value="OWW19380.1"/>
    <property type="molecule type" value="Genomic_DNA"/>
</dbReference>
<evidence type="ECO:0000313" key="2">
    <source>
        <dbReference type="EMBL" id="OWW19380.1"/>
    </source>
</evidence>
<dbReference type="RefSeq" id="WP_088706290.1">
    <property type="nucleotide sequence ID" value="NZ_LSTO01000001.1"/>
</dbReference>
<dbReference type="OrthoDB" id="9134808at2"/>
<accession>A0A254T6Z8</accession>
<protein>
    <submittedName>
        <fullName evidence="1">Uncharacterized protein</fullName>
    </submittedName>
</protein>
<organism evidence="1 3">
    <name type="scientific">Noviherbaspirillum denitrificans</name>
    <dbReference type="NCBI Taxonomy" id="1968433"/>
    <lineage>
        <taxon>Bacteria</taxon>
        <taxon>Pseudomonadati</taxon>
        <taxon>Pseudomonadota</taxon>
        <taxon>Betaproteobacteria</taxon>
        <taxon>Burkholderiales</taxon>
        <taxon>Oxalobacteraceae</taxon>
        <taxon>Noviherbaspirillum</taxon>
    </lineage>
</organism>
<proteinExistence type="predicted"/>
<dbReference type="AlphaFoldDB" id="A0A254T6Z8"/>
<sequence>MTVRAKFKVTSITRQEHWDKAKGEIQTVRLAPVTSGSEENAAFYAATPSGQIELATINGEAGKQFGLGQEFYVDFTPAQ</sequence>
<keyword evidence="3" id="KW-1185">Reference proteome</keyword>
<dbReference type="EMBL" id="LSTO01000006">
    <property type="protein sequence ID" value="OWW18416.1"/>
    <property type="molecule type" value="Genomic_DNA"/>
</dbReference>
<gene>
    <name evidence="1" type="ORF">AYR66_01030</name>
    <name evidence="2" type="ORF">AYR66_07515</name>
</gene>
<comment type="caution">
    <text evidence="1">The sequence shown here is derived from an EMBL/GenBank/DDBJ whole genome shotgun (WGS) entry which is preliminary data.</text>
</comment>
<evidence type="ECO:0000313" key="3">
    <source>
        <dbReference type="Proteomes" id="UP000197535"/>
    </source>
</evidence>
<dbReference type="Proteomes" id="UP000197535">
    <property type="component" value="Unassembled WGS sequence"/>
</dbReference>
<reference evidence="1 3" key="1">
    <citation type="submission" date="2016-02" db="EMBL/GenBank/DDBJ databases">
        <authorList>
            <person name="Wen L."/>
            <person name="He K."/>
            <person name="Yang H."/>
        </authorList>
    </citation>
    <scope>NUCLEOTIDE SEQUENCE [LARGE SCALE GENOMIC DNA]</scope>
    <source>
        <strain evidence="1 3">TSA40</strain>
    </source>
</reference>